<feature type="coiled-coil region" evidence="1">
    <location>
        <begin position="169"/>
        <end position="235"/>
    </location>
</feature>
<organism evidence="2 3">
    <name type="scientific">Giardia muris</name>
    <dbReference type="NCBI Taxonomy" id="5742"/>
    <lineage>
        <taxon>Eukaryota</taxon>
        <taxon>Metamonada</taxon>
        <taxon>Diplomonadida</taxon>
        <taxon>Hexamitidae</taxon>
        <taxon>Giardiinae</taxon>
        <taxon>Giardia</taxon>
    </lineage>
</organism>
<dbReference type="OrthoDB" id="10257670at2759"/>
<reference evidence="2 3" key="1">
    <citation type="submission" date="2019-05" db="EMBL/GenBank/DDBJ databases">
        <title>The compact genome of Giardia muris reveals important steps in the evolution of intestinal protozoan parasites.</title>
        <authorList>
            <person name="Xu F."/>
            <person name="Jimenez-Gonzalez A."/>
            <person name="Einarsson E."/>
            <person name="Astvaldsson A."/>
            <person name="Peirasmaki D."/>
            <person name="Eckmann L."/>
            <person name="Andersson J.O."/>
            <person name="Svard S.G."/>
            <person name="Jerlstrom-Hultqvist J."/>
        </authorList>
    </citation>
    <scope>NUCLEOTIDE SEQUENCE [LARGE SCALE GENOMIC DNA]</scope>
    <source>
        <strain evidence="2 3">Roberts-Thomson</strain>
    </source>
</reference>
<accession>A0A4Z1SVK9</accession>
<name>A0A4Z1SVK9_GIAMU</name>
<protein>
    <recommendedName>
        <fullName evidence="4">Trichohyalin-plectin-homology domain-containing protein</fullName>
    </recommendedName>
</protein>
<dbReference type="Proteomes" id="UP000315496">
    <property type="component" value="Chromosome 2"/>
</dbReference>
<dbReference type="AlphaFoldDB" id="A0A4Z1SVK9"/>
<feature type="coiled-coil region" evidence="1">
    <location>
        <begin position="80"/>
        <end position="129"/>
    </location>
</feature>
<feature type="coiled-coil region" evidence="1">
    <location>
        <begin position="271"/>
        <end position="360"/>
    </location>
</feature>
<evidence type="ECO:0000313" key="3">
    <source>
        <dbReference type="Proteomes" id="UP000315496"/>
    </source>
</evidence>
<comment type="caution">
    <text evidence="2">The sequence shown here is derived from an EMBL/GenBank/DDBJ whole genome shotgun (WGS) entry which is preliminary data.</text>
</comment>
<keyword evidence="3" id="KW-1185">Reference proteome</keyword>
<dbReference type="VEuPathDB" id="GiardiaDB:GMRT_11112"/>
<proteinExistence type="predicted"/>
<evidence type="ECO:0000256" key="1">
    <source>
        <dbReference type="SAM" id="Coils"/>
    </source>
</evidence>
<evidence type="ECO:0000313" key="2">
    <source>
        <dbReference type="EMBL" id="TNJ28945.1"/>
    </source>
</evidence>
<dbReference type="EMBL" id="VDLU01000002">
    <property type="protein sequence ID" value="TNJ28945.1"/>
    <property type="molecule type" value="Genomic_DNA"/>
</dbReference>
<gene>
    <name evidence="2" type="ORF">GMRT_11112</name>
</gene>
<keyword evidence="1" id="KW-0175">Coiled coil</keyword>
<sequence length="500" mass="59529">MPYTDATLFTTKETLARRMRQSNKPTILAQADINRMRWHADPLYPTESVTGRDDNAFRRDNIVRSQISADRMRTWKNTVADQREERLRRLEERKAAKEREIKELENAWLERERKKAELVNAKYVKYKEQDSDYMRMFQSAKLAASCLESLSATRAAREAQANADHDASVKEKEHILKAYQDEVEGNKRRVEEQRITRVWYDRENDKQIALHRQEHEEEKQERQRELESLRKAQKDSLEYERQETMRVFERNKACRDMLDRQMEERSRIKQLEKLEDQAVDLEIKVIQQKNEERKAIHERKRSEVKKLKEEASETVKQAIAAQVKENNAKRIDAMLRCEGADVTEQRAEQMRRAREEKYRKVAEDARRFNEENAATRFAHKTVEEMADYEYGQKKILENKAEEAYEKALADEKRIAARARAAEMLAEINTKRMAREKAREIERVCDLAAALKDVREAQDLVERCRRMALEEQDPLVRRAYDIVIRNINQRVRTISWQVNQK</sequence>
<evidence type="ECO:0008006" key="4">
    <source>
        <dbReference type="Google" id="ProtNLM"/>
    </source>
</evidence>